<evidence type="ECO:0000313" key="2">
    <source>
        <dbReference type="EMBL" id="CAE7267979.1"/>
    </source>
</evidence>
<feature type="compositionally biased region" description="Basic and acidic residues" evidence="1">
    <location>
        <begin position="57"/>
        <end position="66"/>
    </location>
</feature>
<feature type="non-terminal residue" evidence="2">
    <location>
        <position position="159"/>
    </location>
</feature>
<protein>
    <submittedName>
        <fullName evidence="2">Uncharacterized protein</fullName>
    </submittedName>
</protein>
<dbReference type="Proteomes" id="UP000601435">
    <property type="component" value="Unassembled WGS sequence"/>
</dbReference>
<proteinExistence type="predicted"/>
<dbReference type="EMBL" id="CAJNJA010011204">
    <property type="protein sequence ID" value="CAE7267979.1"/>
    <property type="molecule type" value="Genomic_DNA"/>
</dbReference>
<feature type="non-terminal residue" evidence="2">
    <location>
        <position position="1"/>
    </location>
</feature>
<sequence length="159" mass="16804">VRILKLENTDQNRTIVSAMIDSADIWESWALWSVLKLFVKIVEHASQRVVSRENDFRQTARQRERTSSTMIAPDASTATSKHEDVTPAAPGLLPGGEEVVGGLMPAGEGEPAGPMPAGGDPSPTGEVAAGLAQADGEELAAAHARTAGDPRPSPRSRNE</sequence>
<feature type="compositionally biased region" description="Low complexity" evidence="1">
    <location>
        <begin position="90"/>
        <end position="119"/>
    </location>
</feature>
<evidence type="ECO:0000313" key="3">
    <source>
        <dbReference type="Proteomes" id="UP000601435"/>
    </source>
</evidence>
<feature type="region of interest" description="Disordered" evidence="1">
    <location>
        <begin position="57"/>
        <end position="159"/>
    </location>
</feature>
<name>A0A812MNF0_9DINO</name>
<organism evidence="2 3">
    <name type="scientific">Symbiodinium necroappetens</name>
    <dbReference type="NCBI Taxonomy" id="1628268"/>
    <lineage>
        <taxon>Eukaryota</taxon>
        <taxon>Sar</taxon>
        <taxon>Alveolata</taxon>
        <taxon>Dinophyceae</taxon>
        <taxon>Suessiales</taxon>
        <taxon>Symbiodiniaceae</taxon>
        <taxon>Symbiodinium</taxon>
    </lineage>
</organism>
<keyword evidence="3" id="KW-1185">Reference proteome</keyword>
<comment type="caution">
    <text evidence="2">The sequence shown here is derived from an EMBL/GenBank/DDBJ whole genome shotgun (WGS) entry which is preliminary data.</text>
</comment>
<evidence type="ECO:0000256" key="1">
    <source>
        <dbReference type="SAM" id="MobiDB-lite"/>
    </source>
</evidence>
<reference evidence="2" key="1">
    <citation type="submission" date="2021-02" db="EMBL/GenBank/DDBJ databases">
        <authorList>
            <person name="Dougan E. K."/>
            <person name="Rhodes N."/>
            <person name="Thang M."/>
            <person name="Chan C."/>
        </authorList>
    </citation>
    <scope>NUCLEOTIDE SEQUENCE</scope>
</reference>
<accession>A0A812MNF0</accession>
<dbReference type="AlphaFoldDB" id="A0A812MNF0"/>
<gene>
    <name evidence="2" type="ORF">SNEC2469_LOCUS6357</name>
</gene>